<dbReference type="InterPro" id="IPR052592">
    <property type="entry name" value="LRR-RLK"/>
</dbReference>
<feature type="region of interest" description="Disordered" evidence="1">
    <location>
        <begin position="1"/>
        <end position="50"/>
    </location>
</feature>
<dbReference type="Pfam" id="PF00560">
    <property type="entry name" value="LRR_1"/>
    <property type="match status" value="3"/>
</dbReference>
<accession>A0ABS8S4G6</accession>
<name>A0ABS8S4G6_DATST</name>
<dbReference type="InterPro" id="IPR032675">
    <property type="entry name" value="LRR_dom_sf"/>
</dbReference>
<dbReference type="SUPFAM" id="SSF52058">
    <property type="entry name" value="L domain-like"/>
    <property type="match status" value="1"/>
</dbReference>
<organism evidence="2 3">
    <name type="scientific">Datura stramonium</name>
    <name type="common">Jimsonweed</name>
    <name type="synonym">Common thornapple</name>
    <dbReference type="NCBI Taxonomy" id="4076"/>
    <lineage>
        <taxon>Eukaryota</taxon>
        <taxon>Viridiplantae</taxon>
        <taxon>Streptophyta</taxon>
        <taxon>Embryophyta</taxon>
        <taxon>Tracheophyta</taxon>
        <taxon>Spermatophyta</taxon>
        <taxon>Magnoliopsida</taxon>
        <taxon>eudicotyledons</taxon>
        <taxon>Gunneridae</taxon>
        <taxon>Pentapetalae</taxon>
        <taxon>asterids</taxon>
        <taxon>lamiids</taxon>
        <taxon>Solanales</taxon>
        <taxon>Solanaceae</taxon>
        <taxon>Solanoideae</taxon>
        <taxon>Datureae</taxon>
        <taxon>Datura</taxon>
    </lineage>
</organism>
<gene>
    <name evidence="2" type="ORF">HAX54_022599</name>
</gene>
<keyword evidence="3" id="KW-1185">Reference proteome</keyword>
<sequence>MNMWRHRKSASEPVSSVEQEEDEPSFLSEMTWQSVSKEKRSKKQELSQKKAVKSMRWRSESIKQERDWNDIRAWAWKISDYKLAICAKKKGMQIILHPALRGDLPENIFLLPNLETLRLSYNMDLTISLPKFNWSNSHTLTELDLSSNNISRGLPTSLGSSLKVMKLYWCNLIGTIPESIGNLSQITLLDLSDNHLQGKIPDDPFSNLQKLTFLSLENNALTGPVPSSLELDKADF</sequence>
<evidence type="ECO:0000313" key="2">
    <source>
        <dbReference type="EMBL" id="MCD7453893.1"/>
    </source>
</evidence>
<dbReference type="EMBL" id="JACEIK010000273">
    <property type="protein sequence ID" value="MCD7453893.1"/>
    <property type="molecule type" value="Genomic_DNA"/>
</dbReference>
<dbReference type="PANTHER" id="PTHR48054:SF94">
    <property type="entry name" value="LEUCINE-RICH REPEAT RECEPTOR-LIKE PROTEIN FASCIATED EAR2"/>
    <property type="match status" value="1"/>
</dbReference>
<comment type="caution">
    <text evidence="2">The sequence shown here is derived from an EMBL/GenBank/DDBJ whole genome shotgun (WGS) entry which is preliminary data.</text>
</comment>
<proteinExistence type="predicted"/>
<dbReference type="PANTHER" id="PTHR48054">
    <property type="entry name" value="RECEPTOR KINASE-LIKE PROTEIN XA21"/>
    <property type="match status" value="1"/>
</dbReference>
<evidence type="ECO:0000256" key="1">
    <source>
        <dbReference type="SAM" id="MobiDB-lite"/>
    </source>
</evidence>
<dbReference type="Proteomes" id="UP000823775">
    <property type="component" value="Unassembled WGS sequence"/>
</dbReference>
<reference evidence="2 3" key="1">
    <citation type="journal article" date="2021" name="BMC Genomics">
        <title>Datura genome reveals duplications of psychoactive alkaloid biosynthetic genes and high mutation rate following tissue culture.</title>
        <authorList>
            <person name="Rajewski A."/>
            <person name="Carter-House D."/>
            <person name="Stajich J."/>
            <person name="Litt A."/>
        </authorList>
    </citation>
    <scope>NUCLEOTIDE SEQUENCE [LARGE SCALE GENOMIC DNA]</scope>
    <source>
        <strain evidence="2">AR-01</strain>
    </source>
</reference>
<dbReference type="InterPro" id="IPR001611">
    <property type="entry name" value="Leu-rich_rpt"/>
</dbReference>
<dbReference type="Gene3D" id="3.80.10.10">
    <property type="entry name" value="Ribonuclease Inhibitor"/>
    <property type="match status" value="2"/>
</dbReference>
<dbReference type="Pfam" id="PF13516">
    <property type="entry name" value="LRR_6"/>
    <property type="match status" value="1"/>
</dbReference>
<protein>
    <submittedName>
        <fullName evidence="2">Uncharacterized protein</fullName>
    </submittedName>
</protein>
<evidence type="ECO:0000313" key="3">
    <source>
        <dbReference type="Proteomes" id="UP000823775"/>
    </source>
</evidence>